<evidence type="ECO:0000313" key="1">
    <source>
        <dbReference type="EMBL" id="CAI9607332.1"/>
    </source>
</evidence>
<evidence type="ECO:0000313" key="2">
    <source>
        <dbReference type="Proteomes" id="UP001162483"/>
    </source>
</evidence>
<dbReference type="EMBL" id="CATNWA010018433">
    <property type="protein sequence ID" value="CAI9607332.1"/>
    <property type="molecule type" value="Genomic_DNA"/>
</dbReference>
<keyword evidence="2" id="KW-1185">Reference proteome</keyword>
<name>A0ABN9GD46_9NEOB</name>
<protein>
    <submittedName>
        <fullName evidence="1">Uncharacterized protein</fullName>
    </submittedName>
</protein>
<organism evidence="1 2">
    <name type="scientific">Staurois parvus</name>
    <dbReference type="NCBI Taxonomy" id="386267"/>
    <lineage>
        <taxon>Eukaryota</taxon>
        <taxon>Metazoa</taxon>
        <taxon>Chordata</taxon>
        <taxon>Craniata</taxon>
        <taxon>Vertebrata</taxon>
        <taxon>Euteleostomi</taxon>
        <taxon>Amphibia</taxon>
        <taxon>Batrachia</taxon>
        <taxon>Anura</taxon>
        <taxon>Neobatrachia</taxon>
        <taxon>Ranoidea</taxon>
        <taxon>Ranidae</taxon>
        <taxon>Staurois</taxon>
    </lineage>
</organism>
<accession>A0ABN9GD46</accession>
<reference evidence="1" key="1">
    <citation type="submission" date="2023-05" db="EMBL/GenBank/DDBJ databases">
        <authorList>
            <person name="Stuckert A."/>
        </authorList>
    </citation>
    <scope>NUCLEOTIDE SEQUENCE</scope>
</reference>
<proteinExistence type="predicted"/>
<dbReference type="Proteomes" id="UP001162483">
    <property type="component" value="Unassembled WGS sequence"/>
</dbReference>
<comment type="caution">
    <text evidence="1">The sequence shown here is derived from an EMBL/GenBank/DDBJ whole genome shotgun (WGS) entry which is preliminary data.</text>
</comment>
<gene>
    <name evidence="1" type="ORF">SPARVUS_LOCUS13927217</name>
</gene>
<sequence length="63" mass="6878">MYVKKKVFKIFKFAAGSGPHTSRRHRDWNTEARCRASAGGDGRGRCRRDIAAAKDKGSAAGNP</sequence>